<keyword evidence="6" id="KW-1185">Reference proteome</keyword>
<evidence type="ECO:0000256" key="1">
    <source>
        <dbReference type="ARBA" id="ARBA00004429"/>
    </source>
</evidence>
<dbReference type="AlphaFoldDB" id="A0AAD4E1M1"/>
<reference evidence="5" key="1">
    <citation type="journal article" date="2020" name="New Phytol.">
        <title>Comparative genomics reveals dynamic genome evolution in host specialist ectomycorrhizal fungi.</title>
        <authorList>
            <person name="Lofgren L.A."/>
            <person name="Nguyen N.H."/>
            <person name="Vilgalys R."/>
            <person name="Ruytinx J."/>
            <person name="Liao H.L."/>
            <person name="Branco S."/>
            <person name="Kuo A."/>
            <person name="LaButti K."/>
            <person name="Lipzen A."/>
            <person name="Andreopoulos W."/>
            <person name="Pangilinan J."/>
            <person name="Riley R."/>
            <person name="Hundley H."/>
            <person name="Na H."/>
            <person name="Barry K."/>
            <person name="Grigoriev I.V."/>
            <person name="Stajich J.E."/>
            <person name="Kennedy P.G."/>
        </authorList>
    </citation>
    <scope>NUCLEOTIDE SEQUENCE</scope>
    <source>
        <strain evidence="5">FC203</strain>
    </source>
</reference>
<protein>
    <submittedName>
        <fullName evidence="5">Uncharacterized protein</fullName>
    </submittedName>
</protein>
<dbReference type="RefSeq" id="XP_041223649.1">
    <property type="nucleotide sequence ID" value="XM_041367443.1"/>
</dbReference>
<keyword evidence="2" id="KW-1003">Cell membrane</keyword>
<feature type="signal peptide" evidence="4">
    <location>
        <begin position="1"/>
        <end position="15"/>
    </location>
</feature>
<dbReference type="InterPro" id="IPR050375">
    <property type="entry name" value="MFS_TsgA-like"/>
</dbReference>
<evidence type="ECO:0000256" key="3">
    <source>
        <dbReference type="SAM" id="MobiDB-lite"/>
    </source>
</evidence>
<feature type="chain" id="PRO_5042182611" evidence="4">
    <location>
        <begin position="16"/>
        <end position="132"/>
    </location>
</feature>
<sequence>MSLLSVLLRIHLLSCTKNLGVHTKRGSGLIVMGVGGGAWYPPAQGALADATNTRHSYLVPVSGYIAMTIYAVGLVVDQSRKNGFSFRNRDELTNNLRHTSDHFSPTESLPGDAKGRSSSEKKVFSDELVRVA</sequence>
<dbReference type="Proteomes" id="UP001195769">
    <property type="component" value="Unassembled WGS sequence"/>
</dbReference>
<keyword evidence="2" id="KW-0472">Membrane</keyword>
<gene>
    <name evidence="5" type="ORF">F5891DRAFT_1191376</name>
</gene>
<feature type="compositionally biased region" description="Polar residues" evidence="3">
    <location>
        <begin position="95"/>
        <end position="107"/>
    </location>
</feature>
<accession>A0AAD4E1M1</accession>
<proteinExistence type="predicted"/>
<comment type="subcellular location">
    <subcellularLocation>
        <location evidence="1">Cell inner membrane</location>
        <topology evidence="1">Multi-pass membrane protein</topology>
    </subcellularLocation>
</comment>
<evidence type="ECO:0000313" key="6">
    <source>
        <dbReference type="Proteomes" id="UP001195769"/>
    </source>
</evidence>
<dbReference type="PANTHER" id="PTHR43702:SF3">
    <property type="entry name" value="PROTEIN TSGA"/>
    <property type="match status" value="1"/>
</dbReference>
<dbReference type="Gene3D" id="1.20.1250.20">
    <property type="entry name" value="MFS general substrate transporter like domains"/>
    <property type="match status" value="1"/>
</dbReference>
<feature type="region of interest" description="Disordered" evidence="3">
    <location>
        <begin position="95"/>
        <end position="132"/>
    </location>
</feature>
<feature type="compositionally biased region" description="Basic and acidic residues" evidence="3">
    <location>
        <begin position="113"/>
        <end position="132"/>
    </location>
</feature>
<dbReference type="PANTHER" id="PTHR43702">
    <property type="entry name" value="L-FUCOSE-PROTON SYMPORTER"/>
    <property type="match status" value="1"/>
</dbReference>
<name>A0AAD4E1M1_9AGAM</name>
<evidence type="ECO:0000313" key="5">
    <source>
        <dbReference type="EMBL" id="KAG1898073.1"/>
    </source>
</evidence>
<dbReference type="InterPro" id="IPR036259">
    <property type="entry name" value="MFS_trans_sf"/>
</dbReference>
<evidence type="ECO:0000256" key="2">
    <source>
        <dbReference type="ARBA" id="ARBA00022475"/>
    </source>
</evidence>
<dbReference type="GeneID" id="64661741"/>
<dbReference type="EMBL" id="JABBWK010000042">
    <property type="protein sequence ID" value="KAG1898073.1"/>
    <property type="molecule type" value="Genomic_DNA"/>
</dbReference>
<dbReference type="GO" id="GO:0005886">
    <property type="term" value="C:plasma membrane"/>
    <property type="evidence" value="ECO:0007669"/>
    <property type="project" value="UniProtKB-SubCell"/>
</dbReference>
<evidence type="ECO:0000256" key="4">
    <source>
        <dbReference type="SAM" id="SignalP"/>
    </source>
</evidence>
<organism evidence="5 6">
    <name type="scientific">Suillus fuscotomentosus</name>
    <dbReference type="NCBI Taxonomy" id="1912939"/>
    <lineage>
        <taxon>Eukaryota</taxon>
        <taxon>Fungi</taxon>
        <taxon>Dikarya</taxon>
        <taxon>Basidiomycota</taxon>
        <taxon>Agaricomycotina</taxon>
        <taxon>Agaricomycetes</taxon>
        <taxon>Agaricomycetidae</taxon>
        <taxon>Boletales</taxon>
        <taxon>Suillineae</taxon>
        <taxon>Suillaceae</taxon>
        <taxon>Suillus</taxon>
    </lineage>
</organism>
<keyword evidence="4" id="KW-0732">Signal</keyword>
<comment type="caution">
    <text evidence="5">The sequence shown here is derived from an EMBL/GenBank/DDBJ whole genome shotgun (WGS) entry which is preliminary data.</text>
</comment>